<dbReference type="PANTHER" id="PTHR32523:SF8">
    <property type="entry name" value="DOLICHOL KINASE"/>
    <property type="match status" value="1"/>
</dbReference>
<feature type="region of interest" description="Disordered" evidence="18">
    <location>
        <begin position="448"/>
        <end position="480"/>
    </location>
</feature>
<organism evidence="21 22">
    <name type="scientific">Chlamydomonas reinhardtii</name>
    <name type="common">Chlamydomonas smithii</name>
    <dbReference type="NCBI Taxonomy" id="3055"/>
    <lineage>
        <taxon>Eukaryota</taxon>
        <taxon>Viridiplantae</taxon>
        <taxon>Chlorophyta</taxon>
        <taxon>core chlorophytes</taxon>
        <taxon>Chlorophyceae</taxon>
        <taxon>CS clade</taxon>
        <taxon>Chlamydomonadales</taxon>
        <taxon>Chlamydomonadaceae</taxon>
        <taxon>Chlamydomonas</taxon>
    </lineage>
</organism>
<feature type="compositionally biased region" description="Gly residues" evidence="18">
    <location>
        <begin position="877"/>
        <end position="905"/>
    </location>
</feature>
<dbReference type="InParanoid" id="A0A2K3DFE6"/>
<comment type="similarity">
    <text evidence="2">Belongs to the polyprenol kinase family.</text>
</comment>
<comment type="pathway">
    <text evidence="14">Cofactor biosynthesis; tocopherol biosynthesis.</text>
</comment>
<keyword evidence="9" id="KW-0418">Kinase</keyword>
<keyword evidence="5" id="KW-0808">Transferase</keyword>
<keyword evidence="12" id="KW-1133">Transmembrane helix</keyword>
<accession>A0A2K3DFE6</accession>
<keyword evidence="3" id="KW-0150">Chloroplast</keyword>
<protein>
    <recommendedName>
        <fullName evidence="15">phytol kinase</fullName>
        <ecNumber evidence="15">2.7.1.182</ecNumber>
    </recommendedName>
</protein>
<dbReference type="KEGG" id="cre:CHLRE_09g408400v5"/>
<reference evidence="21 22" key="1">
    <citation type="journal article" date="2007" name="Science">
        <title>The Chlamydomonas genome reveals the evolution of key animal and plant functions.</title>
        <authorList>
            <person name="Merchant S.S."/>
            <person name="Prochnik S.E."/>
            <person name="Vallon O."/>
            <person name="Harris E.H."/>
            <person name="Karpowicz S.J."/>
            <person name="Witman G.B."/>
            <person name="Terry A."/>
            <person name="Salamov A."/>
            <person name="Fritz-Laylin L.K."/>
            <person name="Marechal-Drouard L."/>
            <person name="Marshall W.F."/>
            <person name="Qu L.H."/>
            <person name="Nelson D.R."/>
            <person name="Sanderfoot A.A."/>
            <person name="Spalding M.H."/>
            <person name="Kapitonov V.V."/>
            <person name="Ren Q."/>
            <person name="Ferris P."/>
            <person name="Lindquist E."/>
            <person name="Shapiro H."/>
            <person name="Lucas S.M."/>
            <person name="Grimwood J."/>
            <person name="Schmutz J."/>
            <person name="Cardol P."/>
            <person name="Cerutti H."/>
            <person name="Chanfreau G."/>
            <person name="Chen C.L."/>
            <person name="Cognat V."/>
            <person name="Croft M.T."/>
            <person name="Dent R."/>
            <person name="Dutcher S."/>
            <person name="Fernandez E."/>
            <person name="Fukuzawa H."/>
            <person name="Gonzalez-Ballester D."/>
            <person name="Gonzalez-Halphen D."/>
            <person name="Hallmann A."/>
            <person name="Hanikenne M."/>
            <person name="Hippler M."/>
            <person name="Inwood W."/>
            <person name="Jabbari K."/>
            <person name="Kalanon M."/>
            <person name="Kuras R."/>
            <person name="Lefebvre P.A."/>
            <person name="Lemaire S.D."/>
            <person name="Lobanov A.V."/>
            <person name="Lohr M."/>
            <person name="Manuell A."/>
            <person name="Meier I."/>
            <person name="Mets L."/>
            <person name="Mittag M."/>
            <person name="Mittelmeier T."/>
            <person name="Moroney J.V."/>
            <person name="Moseley J."/>
            <person name="Napoli C."/>
            <person name="Nedelcu A.M."/>
            <person name="Niyogi K."/>
            <person name="Novoselov S.V."/>
            <person name="Paulsen I.T."/>
            <person name="Pazour G."/>
            <person name="Purton S."/>
            <person name="Ral J.P."/>
            <person name="Riano-Pachon D.M."/>
            <person name="Riekhof W."/>
            <person name="Rymarquis L."/>
            <person name="Schroda M."/>
            <person name="Stern D."/>
            <person name="Umen J."/>
            <person name="Willows R."/>
            <person name="Wilson N."/>
            <person name="Zimmer S.L."/>
            <person name="Allmer J."/>
            <person name="Balk J."/>
            <person name="Bisova K."/>
            <person name="Chen C.J."/>
            <person name="Elias M."/>
            <person name="Gendler K."/>
            <person name="Hauser C."/>
            <person name="Lamb M.R."/>
            <person name="Ledford H."/>
            <person name="Long J.C."/>
            <person name="Minagawa J."/>
            <person name="Page M.D."/>
            <person name="Pan J."/>
            <person name="Pootakham W."/>
            <person name="Roje S."/>
            <person name="Rose A."/>
            <person name="Stahlberg E."/>
            <person name="Terauchi A.M."/>
            <person name="Yang P."/>
            <person name="Ball S."/>
            <person name="Bowler C."/>
            <person name="Dieckmann C.L."/>
            <person name="Gladyshev V.N."/>
            <person name="Green P."/>
            <person name="Jorgensen R."/>
            <person name="Mayfield S."/>
            <person name="Mueller-Roeber B."/>
            <person name="Rajamani S."/>
            <person name="Sayre R.T."/>
            <person name="Brokstein P."/>
            <person name="Dubchak I."/>
            <person name="Goodstein D."/>
            <person name="Hornick L."/>
            <person name="Huang Y.W."/>
            <person name="Jhaveri J."/>
            <person name="Luo Y."/>
            <person name="Martinez D."/>
            <person name="Ngau W.C."/>
            <person name="Otillar B."/>
            <person name="Poliakov A."/>
            <person name="Porter A."/>
            <person name="Szajkowski L."/>
            <person name="Werner G."/>
            <person name="Zhou K."/>
            <person name="Grigoriev I.V."/>
            <person name="Rokhsar D.S."/>
            <person name="Grossman A.R."/>
        </authorList>
    </citation>
    <scope>NUCLEOTIDE SEQUENCE [LARGE SCALE GENOMIC DNA]</scope>
    <source>
        <strain evidence="22">CC-503</strain>
    </source>
</reference>
<dbReference type="GO" id="GO:0016301">
    <property type="term" value="F:kinase activity"/>
    <property type="evidence" value="ECO:0000318"/>
    <property type="project" value="GO_Central"/>
</dbReference>
<feature type="compositionally biased region" description="Low complexity" evidence="18">
    <location>
        <begin position="331"/>
        <end position="343"/>
    </location>
</feature>
<dbReference type="Gramene" id="PNW79263">
    <property type="protein sequence ID" value="PNW79263"/>
    <property type="gene ID" value="CHLRE_09g408400v5"/>
</dbReference>
<keyword evidence="10" id="KW-0862">Zinc</keyword>
<dbReference type="AlphaFoldDB" id="A0A2K3DFE6"/>
<feature type="compositionally biased region" description="Pro residues" evidence="18">
    <location>
        <begin position="451"/>
        <end position="461"/>
    </location>
</feature>
<feature type="region of interest" description="Disordered" evidence="18">
    <location>
        <begin position="801"/>
        <end position="831"/>
    </location>
</feature>
<evidence type="ECO:0000256" key="10">
    <source>
        <dbReference type="ARBA" id="ARBA00022833"/>
    </source>
</evidence>
<evidence type="ECO:0000256" key="17">
    <source>
        <dbReference type="PROSITE-ProRule" id="PRU00134"/>
    </source>
</evidence>
<evidence type="ECO:0000256" key="13">
    <source>
        <dbReference type="ARBA" id="ARBA00023136"/>
    </source>
</evidence>
<dbReference type="GO" id="GO:0010276">
    <property type="term" value="F:phytol kinase activity"/>
    <property type="evidence" value="ECO:0007669"/>
    <property type="project" value="UniProtKB-EC"/>
</dbReference>
<keyword evidence="22" id="KW-1185">Reference proteome</keyword>
<gene>
    <name evidence="21" type="ORF">CHLRE_09g408400v5</name>
</gene>
<keyword evidence="8 17" id="KW-0863">Zinc-finger</keyword>
<keyword evidence="19" id="KW-0732">Signal</keyword>
<dbReference type="OrthoDB" id="5855668at2759"/>
<name>A0A2K3DFE6_CHLRE</name>
<dbReference type="EC" id="2.7.1.182" evidence="15"/>
<dbReference type="GO" id="GO:0008270">
    <property type="term" value="F:zinc ion binding"/>
    <property type="evidence" value="ECO:0007669"/>
    <property type="project" value="UniProtKB-KW"/>
</dbReference>
<keyword evidence="6" id="KW-0812">Transmembrane</keyword>
<evidence type="ECO:0000256" key="6">
    <source>
        <dbReference type="ARBA" id="ARBA00022692"/>
    </source>
</evidence>
<evidence type="ECO:0000256" key="9">
    <source>
        <dbReference type="ARBA" id="ARBA00022777"/>
    </source>
</evidence>
<feature type="compositionally biased region" description="Low complexity" evidence="18">
    <location>
        <begin position="666"/>
        <end position="685"/>
    </location>
</feature>
<evidence type="ECO:0000256" key="12">
    <source>
        <dbReference type="ARBA" id="ARBA00022989"/>
    </source>
</evidence>
<evidence type="ECO:0000256" key="15">
    <source>
        <dbReference type="ARBA" id="ARBA00039024"/>
    </source>
</evidence>
<evidence type="ECO:0000256" key="19">
    <source>
        <dbReference type="SAM" id="SignalP"/>
    </source>
</evidence>
<evidence type="ECO:0000256" key="16">
    <source>
        <dbReference type="ARBA" id="ARBA00048889"/>
    </source>
</evidence>
<dbReference type="PROSITE" id="PS50865">
    <property type="entry name" value="ZF_MYND_2"/>
    <property type="match status" value="1"/>
</dbReference>
<evidence type="ECO:0000256" key="1">
    <source>
        <dbReference type="ARBA" id="ARBA00004508"/>
    </source>
</evidence>
<evidence type="ECO:0000313" key="22">
    <source>
        <dbReference type="Proteomes" id="UP000006906"/>
    </source>
</evidence>
<evidence type="ECO:0000256" key="11">
    <source>
        <dbReference type="ARBA" id="ARBA00022946"/>
    </source>
</evidence>
<feature type="region of interest" description="Disordered" evidence="18">
    <location>
        <begin position="663"/>
        <end position="688"/>
    </location>
</feature>
<feature type="region of interest" description="Disordered" evidence="18">
    <location>
        <begin position="328"/>
        <end position="351"/>
    </location>
</feature>
<feature type="signal peptide" evidence="19">
    <location>
        <begin position="1"/>
        <end position="18"/>
    </location>
</feature>
<evidence type="ECO:0000256" key="2">
    <source>
        <dbReference type="ARBA" id="ARBA00010794"/>
    </source>
</evidence>
<dbReference type="RefSeq" id="XP_042921514.1">
    <property type="nucleotide sequence ID" value="XM_043066218.1"/>
</dbReference>
<evidence type="ECO:0000256" key="4">
    <source>
        <dbReference type="ARBA" id="ARBA00022640"/>
    </source>
</evidence>
<dbReference type="GO" id="GO:0016020">
    <property type="term" value="C:membrane"/>
    <property type="evidence" value="ECO:0007669"/>
    <property type="project" value="UniProtKB-SubCell"/>
</dbReference>
<keyword evidence="11" id="KW-0809">Transit peptide</keyword>
<dbReference type="Proteomes" id="UP000006906">
    <property type="component" value="Chromosome 9"/>
</dbReference>
<feature type="region of interest" description="Disordered" evidence="18">
    <location>
        <begin position="872"/>
        <end position="925"/>
    </location>
</feature>
<keyword evidence="7" id="KW-0479">Metal-binding</keyword>
<evidence type="ECO:0000256" key="7">
    <source>
        <dbReference type="ARBA" id="ARBA00022723"/>
    </source>
</evidence>
<feature type="compositionally biased region" description="Low complexity" evidence="18">
    <location>
        <begin position="525"/>
        <end position="541"/>
    </location>
</feature>
<dbReference type="Gene3D" id="6.10.140.2220">
    <property type="match status" value="1"/>
</dbReference>
<dbReference type="GO" id="GO:0009507">
    <property type="term" value="C:chloroplast"/>
    <property type="evidence" value="ECO:0007669"/>
    <property type="project" value="UniProtKB-SubCell"/>
</dbReference>
<feature type="domain" description="MYND-type" evidence="20">
    <location>
        <begin position="1140"/>
        <end position="1188"/>
    </location>
</feature>
<feature type="region of interest" description="Disordered" evidence="18">
    <location>
        <begin position="525"/>
        <end position="544"/>
    </location>
</feature>
<comment type="catalytic activity">
    <reaction evidence="16">
        <text>phytol + CTP = phytyl phosphate + CDP + H(+)</text>
        <dbReference type="Rhea" id="RHEA:38055"/>
        <dbReference type="ChEBI" id="CHEBI:15378"/>
        <dbReference type="ChEBI" id="CHEBI:17327"/>
        <dbReference type="ChEBI" id="CHEBI:37563"/>
        <dbReference type="ChEBI" id="CHEBI:58069"/>
        <dbReference type="ChEBI" id="CHEBI:75483"/>
        <dbReference type="EC" id="2.7.1.182"/>
    </reaction>
</comment>
<dbReference type="PANTHER" id="PTHR32523">
    <property type="entry name" value="PHYTOL KINASE 1, CHLOROPLASTIC"/>
    <property type="match status" value="1"/>
</dbReference>
<dbReference type="InterPro" id="IPR002893">
    <property type="entry name" value="Znf_MYND"/>
</dbReference>
<keyword evidence="4" id="KW-0934">Plastid</keyword>
<dbReference type="Pfam" id="PF01753">
    <property type="entry name" value="zf-MYND"/>
    <property type="match status" value="1"/>
</dbReference>
<dbReference type="InterPro" id="IPR039606">
    <property type="entry name" value="Phytol/farnesol_kinase"/>
</dbReference>
<evidence type="ECO:0000256" key="18">
    <source>
        <dbReference type="SAM" id="MobiDB-lite"/>
    </source>
</evidence>
<evidence type="ECO:0000256" key="5">
    <source>
        <dbReference type="ARBA" id="ARBA00022679"/>
    </source>
</evidence>
<evidence type="ECO:0000256" key="3">
    <source>
        <dbReference type="ARBA" id="ARBA00022528"/>
    </source>
</evidence>
<feature type="chain" id="PRO_5014368307" description="phytol kinase" evidence="19">
    <location>
        <begin position="19"/>
        <end position="1193"/>
    </location>
</feature>
<comment type="subcellular location">
    <subcellularLocation>
        <location evidence="1">Plastid</location>
        <location evidence="1">Chloroplast membrane</location>
        <topology evidence="1">Multi-pass membrane protein</topology>
    </subcellularLocation>
</comment>
<dbReference type="EMBL" id="CM008970">
    <property type="protein sequence ID" value="PNW79263.1"/>
    <property type="molecule type" value="Genomic_DNA"/>
</dbReference>
<feature type="compositionally biased region" description="Low complexity" evidence="18">
    <location>
        <begin position="462"/>
        <end position="480"/>
    </location>
</feature>
<dbReference type="GeneID" id="66054864"/>
<keyword evidence="13" id="KW-0472">Membrane</keyword>
<proteinExistence type="inferred from homology"/>
<evidence type="ECO:0000256" key="8">
    <source>
        <dbReference type="ARBA" id="ARBA00022771"/>
    </source>
</evidence>
<evidence type="ECO:0000256" key="14">
    <source>
        <dbReference type="ARBA" id="ARBA00024015"/>
    </source>
</evidence>
<evidence type="ECO:0000313" key="21">
    <source>
        <dbReference type="EMBL" id="PNW79263.1"/>
    </source>
</evidence>
<sequence>MLRADLLSLFAQISTALGNEGDGSGAAGPSTGGHASAIPVKAQVEIATHMAMMLDRLVFPENSGRAIPLSDVLSALERSQVLEHLSGAILRLAASLPPGLRGTGDPNAAWDRCTGAADLGAAADAEFDWACLSRAIKGLSGVLQLLILCRAEELDALVPAPHPAVRERIPETVHFATQVRPLMSGRSVQLFSVMALQSACLGALAAAAAGRAASATTTTTAPSKKAPASAPVVPGAHPLRLDADPMPAAGTAFEGFGASIVWAAVAVFHVTSWGCAQLPVAQPPLDYRPAWSAVSPAAPAAAAAAAAAAAEATAAAAAITLCKGSTVTERSSSSSGSCSSGSSRPPLGGPAKGGASAGVVVPFRALPVFDLVRAAWRDLSRPDGNGNIIDRHGVVRMATVLMVRLLMELRPRQAAARLPGLWREVVLPSIAHDISACSILAGELLRLQVHAPPPPPPPPPQQQQQQQQQQGGASAAGASPPPAAAAAGAALAASSYSCYSLRCALDAGLLPALERFLRNGRAWAAPDGSSGSASGPAGSNGTPKLTVRSASQLLNRINIVLRYSGLWPAALAYAPPAQVVGLVVTLMAAARRLAALPPMPQELSMAGAMSMYMRGGTSLSILHEQLAALLEQALDLAQAAEGAGAAAAEGAAPEGAAAEGAGGAAAGAARAPESGGAGAPSSPSRSRSRCGYLRLNNALEAPRPAPMQWEWLLTAGNTSGSEAAAAAGQRDWLFSFAVQQWLPLLMARISEILLPLDVGMRKVEVPPLPPRAVHLAVLLLRLCAGLLTAAARAAAAEAAEAGAAPRPLPPGGASGRSTSAGTGTGTGHRAEGVRVSVAVRASWREAAYELTHGWQLQQLVDYVATHTQLWADDSSSSGGGGSSSSSGGGDGGGGSSCGSSGGGGDQHGEAEGADGDEAEGGGGGGSLESCVLDALEAVWAHRPEWVVQMLSIRLAAATVDYRTPAGGRATAGGAAAATAGGQAAARAGAASKAGVLMPLRQLAAAHGRAELVLVIDEGVAAVSPAAIEKSPTLPPAPTLNCKHQLLRWVLRRRCGDAAQGGSGGGNGCCLPHAWRLLSPYEVQQRLVTTLATAAAAAVAPAAATSAGAASGTGGADAGSMGSAASAGSAAAAVSAVLCANPDCSSLDGPSALVPPGGGKTCSRCRAARYCCGLCQLQHWREGGHDTSCPGLRG</sequence>
<dbReference type="SUPFAM" id="SSF144232">
    <property type="entry name" value="HIT/MYND zinc finger-like"/>
    <property type="match status" value="1"/>
</dbReference>
<evidence type="ECO:0000259" key="20">
    <source>
        <dbReference type="PROSITE" id="PS50865"/>
    </source>
</evidence>